<proteinExistence type="predicted"/>
<protein>
    <submittedName>
        <fullName evidence="2">Uncharacterized protein</fullName>
    </submittedName>
</protein>
<dbReference type="AlphaFoldDB" id="A0A9W6N5U7"/>
<feature type="signal peptide" evidence="1">
    <location>
        <begin position="1"/>
        <end position="21"/>
    </location>
</feature>
<organism evidence="2 3">
    <name type="scientific">Methylopila turkensis</name>
    <dbReference type="NCBI Taxonomy" id="1437816"/>
    <lineage>
        <taxon>Bacteria</taxon>
        <taxon>Pseudomonadati</taxon>
        <taxon>Pseudomonadota</taxon>
        <taxon>Alphaproteobacteria</taxon>
        <taxon>Hyphomicrobiales</taxon>
        <taxon>Methylopilaceae</taxon>
        <taxon>Methylopila</taxon>
    </lineage>
</organism>
<feature type="chain" id="PRO_5040892449" evidence="1">
    <location>
        <begin position="22"/>
        <end position="167"/>
    </location>
</feature>
<sequence length="167" mass="17284">MTRIGLVAAAAVAMASTVATQAQSQSATTVVWQGEATILTVTPSCTSNKNERQTIGVGTVLRTLLRPAGLGANGTTTRMSFNHDGQANAVYIMPGTPGEASGTYASFGAAHNGVLLANRAATYARFSSIPATITAATVFIEYRGALAHFLAINNCTVTFRAAYSPRP</sequence>
<name>A0A9W6N5U7_9HYPH</name>
<keyword evidence="3" id="KW-1185">Reference proteome</keyword>
<accession>A0A9W6N5U7</accession>
<dbReference type="EMBL" id="BSFL01000001">
    <property type="protein sequence ID" value="GLK79554.1"/>
    <property type="molecule type" value="Genomic_DNA"/>
</dbReference>
<evidence type="ECO:0000256" key="1">
    <source>
        <dbReference type="SAM" id="SignalP"/>
    </source>
</evidence>
<keyword evidence="1" id="KW-0732">Signal</keyword>
<dbReference type="RefSeq" id="WP_271200005.1">
    <property type="nucleotide sequence ID" value="NZ_BSFL01000001.1"/>
</dbReference>
<comment type="caution">
    <text evidence="2">The sequence shown here is derived from an EMBL/GenBank/DDBJ whole genome shotgun (WGS) entry which is preliminary data.</text>
</comment>
<reference evidence="2" key="1">
    <citation type="journal article" date="2014" name="Int. J. Syst. Evol. Microbiol.">
        <title>Complete genome sequence of Corynebacterium casei LMG S-19264T (=DSM 44701T), isolated from a smear-ripened cheese.</title>
        <authorList>
            <consortium name="US DOE Joint Genome Institute (JGI-PGF)"/>
            <person name="Walter F."/>
            <person name="Albersmeier A."/>
            <person name="Kalinowski J."/>
            <person name="Ruckert C."/>
        </authorList>
    </citation>
    <scope>NUCLEOTIDE SEQUENCE</scope>
    <source>
        <strain evidence="2">VKM B-2748</strain>
    </source>
</reference>
<gene>
    <name evidence="2" type="ORF">GCM10008174_12950</name>
</gene>
<evidence type="ECO:0000313" key="2">
    <source>
        <dbReference type="EMBL" id="GLK79554.1"/>
    </source>
</evidence>
<reference evidence="2" key="2">
    <citation type="submission" date="2023-01" db="EMBL/GenBank/DDBJ databases">
        <authorList>
            <person name="Sun Q."/>
            <person name="Evtushenko L."/>
        </authorList>
    </citation>
    <scope>NUCLEOTIDE SEQUENCE</scope>
    <source>
        <strain evidence="2">VKM B-2748</strain>
    </source>
</reference>
<dbReference type="Proteomes" id="UP001143309">
    <property type="component" value="Unassembled WGS sequence"/>
</dbReference>
<evidence type="ECO:0000313" key="3">
    <source>
        <dbReference type="Proteomes" id="UP001143309"/>
    </source>
</evidence>